<proteinExistence type="predicted"/>
<evidence type="ECO:0000313" key="2">
    <source>
        <dbReference type="WBParaSite" id="JU765_v2.g12800.t1"/>
    </source>
</evidence>
<name>A0AC34Q4S4_9BILA</name>
<accession>A0AC34Q4S4</accession>
<dbReference type="WBParaSite" id="JU765_v2.g12800.t1">
    <property type="protein sequence ID" value="JU765_v2.g12800.t1"/>
    <property type="gene ID" value="JU765_v2.g12800"/>
</dbReference>
<organism evidence="1 2">
    <name type="scientific">Panagrolaimus sp. JU765</name>
    <dbReference type="NCBI Taxonomy" id="591449"/>
    <lineage>
        <taxon>Eukaryota</taxon>
        <taxon>Metazoa</taxon>
        <taxon>Ecdysozoa</taxon>
        <taxon>Nematoda</taxon>
        <taxon>Chromadorea</taxon>
        <taxon>Rhabditida</taxon>
        <taxon>Tylenchina</taxon>
        <taxon>Panagrolaimomorpha</taxon>
        <taxon>Panagrolaimoidea</taxon>
        <taxon>Panagrolaimidae</taxon>
        <taxon>Panagrolaimus</taxon>
    </lineage>
</organism>
<sequence length="180" mass="20116">MMGILAFVGLDNTDGFVFGILGISTTVHTMRSIDLAIGTERFLATVFSKNYSEDDKSLKFVGPILLIICLFLGTYIGYLIGGDLAFVFKYIYGIVTDTSILIVVLILRRKNRQQRLLSNHFAVPLAQKYQLVENVRVLSLLRGQSIVTTFFGIMSNLVAIIRYWIQLPDMASGVFTMVGF</sequence>
<evidence type="ECO:0000313" key="1">
    <source>
        <dbReference type="Proteomes" id="UP000887576"/>
    </source>
</evidence>
<protein>
    <submittedName>
        <fullName evidence="2">Uncharacterized protein</fullName>
    </submittedName>
</protein>
<dbReference type="Proteomes" id="UP000887576">
    <property type="component" value="Unplaced"/>
</dbReference>
<reference evidence="2" key="1">
    <citation type="submission" date="2022-11" db="UniProtKB">
        <authorList>
            <consortium name="WormBaseParasite"/>
        </authorList>
    </citation>
    <scope>IDENTIFICATION</scope>
</reference>